<organism evidence="3 4">
    <name type="scientific">Leptothoe spongobia TAU-MAC 1115</name>
    <dbReference type="NCBI Taxonomy" id="1967444"/>
    <lineage>
        <taxon>Bacteria</taxon>
        <taxon>Bacillati</taxon>
        <taxon>Cyanobacteriota</taxon>
        <taxon>Cyanophyceae</taxon>
        <taxon>Nodosilineales</taxon>
        <taxon>Cymatolegaceae</taxon>
        <taxon>Leptothoe</taxon>
        <taxon>Leptothoe spongobia</taxon>
    </lineage>
</organism>
<comment type="caution">
    <text evidence="3">The sequence shown here is derived from an EMBL/GenBank/DDBJ whole genome shotgun (WGS) entry which is preliminary data.</text>
</comment>
<dbReference type="InterPro" id="IPR007159">
    <property type="entry name" value="SpoVT-AbrB_dom"/>
</dbReference>
<dbReference type="InterPro" id="IPR047976">
    <property type="entry name" value="Anti_VapB2-like"/>
</dbReference>
<gene>
    <name evidence="3" type="ORF">IXB50_05645</name>
</gene>
<reference evidence="3" key="2">
    <citation type="journal article" date="2021" name="Mar. Drugs">
        <title>Genome Reduction and Secondary Metabolism of the Marine Sponge-Associated Cyanobacterium Leptothoe.</title>
        <authorList>
            <person name="Konstantinou D."/>
            <person name="Popin R.V."/>
            <person name="Fewer D.P."/>
            <person name="Sivonen K."/>
            <person name="Gkelis S."/>
        </authorList>
    </citation>
    <scope>NUCLEOTIDE SEQUENCE</scope>
    <source>
        <strain evidence="3">TAU-MAC 1115</strain>
    </source>
</reference>
<dbReference type="InterPro" id="IPR037914">
    <property type="entry name" value="SpoVT-AbrB_sf"/>
</dbReference>
<dbReference type="InterPro" id="IPR051734">
    <property type="entry name" value="VapB_TA_antitoxins"/>
</dbReference>
<dbReference type="PANTHER" id="PTHR37550:SF3">
    <property type="entry name" value="ANTITOXIN VAPB1"/>
    <property type="match status" value="1"/>
</dbReference>
<dbReference type="Proteomes" id="UP000717364">
    <property type="component" value="Unassembled WGS sequence"/>
</dbReference>
<dbReference type="Pfam" id="PF04014">
    <property type="entry name" value="MazE_antitoxin"/>
    <property type="match status" value="1"/>
</dbReference>
<evidence type="ECO:0000313" key="3">
    <source>
        <dbReference type="EMBL" id="MBT9314901.1"/>
    </source>
</evidence>
<dbReference type="GO" id="GO:0003677">
    <property type="term" value="F:DNA binding"/>
    <property type="evidence" value="ECO:0007669"/>
    <property type="project" value="UniProtKB-KW"/>
</dbReference>
<name>A0A947DFE0_9CYAN</name>
<dbReference type="AlphaFoldDB" id="A0A947DFE0"/>
<evidence type="ECO:0000256" key="1">
    <source>
        <dbReference type="ARBA" id="ARBA00007924"/>
    </source>
</evidence>
<dbReference type="Gene3D" id="2.10.260.10">
    <property type="match status" value="1"/>
</dbReference>
<keyword evidence="3" id="KW-0238">DNA-binding</keyword>
<reference evidence="3" key="1">
    <citation type="submission" date="2020-11" db="EMBL/GenBank/DDBJ databases">
        <authorList>
            <person name="Konstantinou D."/>
            <person name="Gkelis S."/>
            <person name="Popin R."/>
            <person name="Fewer D."/>
            <person name="Sivonen K."/>
        </authorList>
    </citation>
    <scope>NUCLEOTIDE SEQUENCE</scope>
    <source>
        <strain evidence="3">TAU-MAC 1115</strain>
    </source>
</reference>
<evidence type="ECO:0000259" key="2">
    <source>
        <dbReference type="Pfam" id="PF04014"/>
    </source>
</evidence>
<comment type="similarity">
    <text evidence="1">Belongs to the VapB family.</text>
</comment>
<accession>A0A947DFE0</accession>
<dbReference type="NCBIfam" id="NF040493">
    <property type="entry name" value="TA_anti_VapB"/>
    <property type="match status" value="1"/>
</dbReference>
<feature type="domain" description="SpoVT-AbrB" evidence="2">
    <location>
        <begin position="6"/>
        <end position="47"/>
    </location>
</feature>
<protein>
    <submittedName>
        <fullName evidence="3">AbrB/MazE/SpoVT family DNA-binding domain-containing protein</fullName>
    </submittedName>
</protein>
<keyword evidence="4" id="KW-1185">Reference proteome</keyword>
<dbReference type="SUPFAM" id="SSF89447">
    <property type="entry name" value="AbrB/MazE/MraZ-like"/>
    <property type="match status" value="1"/>
</dbReference>
<proteinExistence type="inferred from homology"/>
<dbReference type="PANTHER" id="PTHR37550">
    <property type="entry name" value="ANTITOXIN VAPB1"/>
    <property type="match status" value="1"/>
</dbReference>
<sequence length="67" mass="7700">MMRTRVFQSGNSQAVRIPKELQFERVDIDYEIERQGEVLIIRPVGPPLLDVMERFAAFSADFMAAGR</sequence>
<evidence type="ECO:0000313" key="4">
    <source>
        <dbReference type="Proteomes" id="UP000717364"/>
    </source>
</evidence>
<dbReference type="EMBL" id="JADOES010000007">
    <property type="protein sequence ID" value="MBT9314901.1"/>
    <property type="molecule type" value="Genomic_DNA"/>
</dbReference>